<accession>A0ABW0TIJ7</accession>
<feature type="transmembrane region" description="Helical" evidence="1">
    <location>
        <begin position="68"/>
        <end position="88"/>
    </location>
</feature>
<evidence type="ECO:0000256" key="1">
    <source>
        <dbReference type="SAM" id="Phobius"/>
    </source>
</evidence>
<organism evidence="2 3">
    <name type="scientific">Sporosarcina soli</name>
    <dbReference type="NCBI Taxonomy" id="334736"/>
    <lineage>
        <taxon>Bacteria</taxon>
        <taxon>Bacillati</taxon>
        <taxon>Bacillota</taxon>
        <taxon>Bacilli</taxon>
        <taxon>Bacillales</taxon>
        <taxon>Caryophanaceae</taxon>
        <taxon>Sporosarcina</taxon>
    </lineage>
</organism>
<evidence type="ECO:0000313" key="2">
    <source>
        <dbReference type="EMBL" id="MFC5589286.1"/>
    </source>
</evidence>
<dbReference type="RefSeq" id="WP_381433711.1">
    <property type="nucleotide sequence ID" value="NZ_JBHSNO010000005.1"/>
</dbReference>
<keyword evidence="1" id="KW-0472">Membrane</keyword>
<evidence type="ECO:0000313" key="3">
    <source>
        <dbReference type="Proteomes" id="UP001596109"/>
    </source>
</evidence>
<feature type="transmembrane region" description="Helical" evidence="1">
    <location>
        <begin position="224"/>
        <end position="244"/>
    </location>
</feature>
<evidence type="ECO:0008006" key="4">
    <source>
        <dbReference type="Google" id="ProtNLM"/>
    </source>
</evidence>
<proteinExistence type="predicted"/>
<gene>
    <name evidence="2" type="ORF">ACFPRA_10330</name>
</gene>
<feature type="transmembrane region" description="Helical" evidence="1">
    <location>
        <begin position="108"/>
        <end position="134"/>
    </location>
</feature>
<feature type="transmembrane region" description="Helical" evidence="1">
    <location>
        <begin position="185"/>
        <end position="204"/>
    </location>
</feature>
<keyword evidence="1" id="KW-1133">Transmembrane helix</keyword>
<feature type="transmembrane region" description="Helical" evidence="1">
    <location>
        <begin position="20"/>
        <end position="42"/>
    </location>
</feature>
<feature type="transmembrane region" description="Helical" evidence="1">
    <location>
        <begin position="154"/>
        <end position="173"/>
    </location>
</feature>
<dbReference type="EMBL" id="JBHSNO010000005">
    <property type="protein sequence ID" value="MFC5589286.1"/>
    <property type="molecule type" value="Genomic_DNA"/>
</dbReference>
<protein>
    <recommendedName>
        <fullName evidence="4">ABC transporter permease</fullName>
    </recommendedName>
</protein>
<comment type="caution">
    <text evidence="2">The sequence shown here is derived from an EMBL/GenBank/DDBJ whole genome shotgun (WGS) entry which is preliminary data.</text>
</comment>
<keyword evidence="1" id="KW-0812">Transmembrane</keyword>
<reference evidence="3" key="1">
    <citation type="journal article" date="2019" name="Int. J. Syst. Evol. Microbiol.">
        <title>The Global Catalogue of Microorganisms (GCM) 10K type strain sequencing project: providing services to taxonomists for standard genome sequencing and annotation.</title>
        <authorList>
            <consortium name="The Broad Institute Genomics Platform"/>
            <consortium name="The Broad Institute Genome Sequencing Center for Infectious Disease"/>
            <person name="Wu L."/>
            <person name="Ma J."/>
        </authorList>
    </citation>
    <scope>NUCLEOTIDE SEQUENCE [LARGE SCALE GENOMIC DNA]</scope>
    <source>
        <strain evidence="3">CGMCC 4.1434</strain>
    </source>
</reference>
<keyword evidence="3" id="KW-1185">Reference proteome</keyword>
<name>A0ABW0TIJ7_9BACL</name>
<sequence length="253" mass="28140">MSLNETSIFDIAKRQFYFKLHANASVFTVLFILQIISTIFLLGSGSSGNFHHSHDSTSLTWASFSNDGIVGLTLFWAIVVGFLCTSTAQRNESFAFVSNRFTYHLANLYFLCFAAIIGGVTTVLLGSATKLYALLRYDHVIIATSGLLNAPGDFFSRFLVMTAYTLLVSILCYTVGMLIQLSRLFIMLLAALFIGLRLFIGLNLSSLNTEKIDLVGFITDEQSTILFIVKIVLIVAALFFFSVWSTNRIEVRK</sequence>
<dbReference type="Proteomes" id="UP001596109">
    <property type="component" value="Unassembled WGS sequence"/>
</dbReference>